<evidence type="ECO:0000256" key="2">
    <source>
        <dbReference type="SAM" id="MobiDB-lite"/>
    </source>
</evidence>
<feature type="compositionally biased region" description="Low complexity" evidence="2">
    <location>
        <begin position="92"/>
        <end position="101"/>
    </location>
</feature>
<feature type="coiled-coil region" evidence="1">
    <location>
        <begin position="479"/>
        <end position="513"/>
    </location>
</feature>
<keyword evidence="1" id="KW-0175">Coiled coil</keyword>
<feature type="compositionally biased region" description="Basic and acidic residues" evidence="2">
    <location>
        <begin position="627"/>
        <end position="642"/>
    </location>
</feature>
<feature type="region of interest" description="Disordered" evidence="2">
    <location>
        <begin position="627"/>
        <end position="646"/>
    </location>
</feature>
<name>A0A0G0W4F9_9BACT</name>
<feature type="compositionally biased region" description="Basic and acidic residues" evidence="2">
    <location>
        <begin position="60"/>
        <end position="77"/>
    </location>
</feature>
<feature type="compositionally biased region" description="Pro residues" evidence="2">
    <location>
        <begin position="835"/>
        <end position="861"/>
    </location>
</feature>
<evidence type="ECO:0000313" key="3">
    <source>
        <dbReference type="EMBL" id="KKR70137.1"/>
    </source>
</evidence>
<feature type="compositionally biased region" description="Basic and acidic residues" evidence="2">
    <location>
        <begin position="113"/>
        <end position="124"/>
    </location>
</feature>
<organism evidence="3 4">
    <name type="scientific">Candidatus Nomurabacteria bacterium GW2011_GWB1_40_7</name>
    <dbReference type="NCBI Taxonomy" id="1618744"/>
    <lineage>
        <taxon>Bacteria</taxon>
        <taxon>Candidatus Nomuraibacteriota</taxon>
    </lineage>
</organism>
<dbReference type="Proteomes" id="UP000034452">
    <property type="component" value="Unassembled WGS sequence"/>
</dbReference>
<feature type="region of interest" description="Disordered" evidence="2">
    <location>
        <begin position="814"/>
        <end position="865"/>
    </location>
</feature>
<comment type="caution">
    <text evidence="3">The sequence shown here is derived from an EMBL/GenBank/DDBJ whole genome shotgun (WGS) entry which is preliminary data.</text>
</comment>
<reference evidence="3 4" key="1">
    <citation type="journal article" date="2015" name="Nature">
        <title>rRNA introns, odd ribosomes, and small enigmatic genomes across a large radiation of phyla.</title>
        <authorList>
            <person name="Brown C.T."/>
            <person name="Hug L.A."/>
            <person name="Thomas B.C."/>
            <person name="Sharon I."/>
            <person name="Castelle C.J."/>
            <person name="Singh A."/>
            <person name="Wilkins M.J."/>
            <person name="Williams K.H."/>
            <person name="Banfield J.F."/>
        </authorList>
    </citation>
    <scope>NUCLEOTIDE SEQUENCE [LARGE SCALE GENOMIC DNA]</scope>
</reference>
<accession>A0A0G0W4F9</accession>
<feature type="region of interest" description="Disordered" evidence="2">
    <location>
        <begin position="60"/>
        <end position="124"/>
    </location>
</feature>
<dbReference type="AlphaFoldDB" id="A0A0G0W4F9"/>
<dbReference type="EMBL" id="LBZL01000013">
    <property type="protein sequence ID" value="KKR70137.1"/>
    <property type="molecule type" value="Genomic_DNA"/>
</dbReference>
<sequence>MINAQQKKLLPKSDIPIMITEQMKLKLGGFGFSEEEISKLTPAEAWKTIREKEELQVALRETQETAERFKQIDEKGNAPDLTRTEEEDFDQSESSSLDSLLPADTEEVLSAPSEEKPEVETPVAREETPIVAYDLSKLREQTRKEIIRTRNVLGISLKRNPEDASAVREMDQLAKNPIAFFEKRLETLKRQSNVQRTQGLENVIKRDEEIIADLRNNIVADLENILGVPEGEEEDFTGEPDLGSLLPLETASVPETPEEKEVEEITKELAPEIKEKIDARKTPIDVAVSRAEQIATILAEEEVKNFIAEFNLESLLPPEFNELEEAQKLKVIRDLERRIVDIVKTDAQIQYSDSGDLKEKKNIKAIRSSIKKESAIKDIEHEIFEKIKDTEEGKKLIIENLGVLVEKTKKQNVVCEVENGRLSPFVIYIDLGSVDWKDCTIDEVVAVDRFNKATNAFAGMPYEWGQEQKKGSKLNPEIFKGHRGEYDRARREYDEAKEKVLEIKKEREKPEEKGKALTEVLEADNLLKLEQLLNTHPEFEKALDDFEKSAGGKEVAKTFGNFFQTITGGKNWTNKFLFAGGFGARMGVKAVSAASSMTLVGALGTSAVGGIIGWYRGKIRGKEILTERQKQARRGQGDESKEATNTVDAENLNERMETMIQAFEEASTPEEKAKRLDQIKRRIEYTQNKIEGGLVNFGNAKTSLSNQYNLINNLNNALVISAISEETTRKDIDARLDRFLAYKTGKIETTQAKFIRTQALKGAAYGAVFATLGYGVRWLGEHYGVWESIGKHMPWHHDEVSEVVTAAKTDIAPAEQHPEPTPVPPPTETVAPVPGENPPSAEPAPAPAPAPAETVTPPPVSAPATVPEPLATDAIVHKGEGIEHAFRRQIEHNADLARTLGFKGEAEDTEALRKFSGGAAHKLALGHGYVDSAGHEIRIAEADKIGYEIKLEDGKLVVNEKMADGTIMETRHPGEAFEQETEQYEYKKEPVSVEKLKADIAEKISATETAPPAEESAFKQKLIINEKITPQHLTPTTEELKNLENQRIVDEMHAQALREQTLEKMNESPEWTKNPFHLSEEKLTQTYEAGQKNIKLLFGEQSLDVWKNLEDIKVSKIIEQANDGSASGRLAGYLRMLRNSTELKPKSGFLGLNPESAGHYVARALQKLTVEGKLETFQESLRK</sequence>
<evidence type="ECO:0000256" key="1">
    <source>
        <dbReference type="SAM" id="Coils"/>
    </source>
</evidence>
<protein>
    <submittedName>
        <fullName evidence="3">Uncharacterized protein</fullName>
    </submittedName>
</protein>
<proteinExistence type="predicted"/>
<evidence type="ECO:0000313" key="4">
    <source>
        <dbReference type="Proteomes" id="UP000034452"/>
    </source>
</evidence>
<gene>
    <name evidence="3" type="ORF">UU13_C0013G0017</name>
</gene>